<proteinExistence type="predicted"/>
<comment type="caution">
    <text evidence="1">The sequence shown here is derived from an EMBL/GenBank/DDBJ whole genome shotgun (WGS) entry which is preliminary data.</text>
</comment>
<evidence type="ECO:0000313" key="1">
    <source>
        <dbReference type="EMBL" id="CAG8793174.1"/>
    </source>
</evidence>
<keyword evidence="2" id="KW-1185">Reference proteome</keyword>
<evidence type="ECO:0000313" key="2">
    <source>
        <dbReference type="Proteomes" id="UP000789366"/>
    </source>
</evidence>
<feature type="non-terminal residue" evidence="1">
    <location>
        <position position="1"/>
    </location>
</feature>
<name>A0ACA9RGB7_9GLOM</name>
<reference evidence="1" key="1">
    <citation type="submission" date="2021-06" db="EMBL/GenBank/DDBJ databases">
        <authorList>
            <person name="Kallberg Y."/>
            <person name="Tangrot J."/>
            <person name="Rosling A."/>
        </authorList>
    </citation>
    <scope>NUCLEOTIDE SEQUENCE</scope>
    <source>
        <strain evidence="1">28 12/20/2015</strain>
    </source>
</reference>
<feature type="non-terminal residue" evidence="1">
    <location>
        <position position="46"/>
    </location>
</feature>
<protein>
    <submittedName>
        <fullName evidence="1">8616_t:CDS:1</fullName>
    </submittedName>
</protein>
<dbReference type="Proteomes" id="UP000789366">
    <property type="component" value="Unassembled WGS sequence"/>
</dbReference>
<gene>
    <name evidence="1" type="ORF">SPELUC_LOCUS17408</name>
</gene>
<sequence length="46" mass="5184">NPSDEESKNSDSEDIEELSPIRTNNYGNRCGYDHPKLNNTASTSQR</sequence>
<accession>A0ACA9RGB7</accession>
<dbReference type="EMBL" id="CAJVPW010071221">
    <property type="protein sequence ID" value="CAG8793174.1"/>
    <property type="molecule type" value="Genomic_DNA"/>
</dbReference>
<organism evidence="1 2">
    <name type="scientific">Cetraspora pellucida</name>
    <dbReference type="NCBI Taxonomy" id="1433469"/>
    <lineage>
        <taxon>Eukaryota</taxon>
        <taxon>Fungi</taxon>
        <taxon>Fungi incertae sedis</taxon>
        <taxon>Mucoromycota</taxon>
        <taxon>Glomeromycotina</taxon>
        <taxon>Glomeromycetes</taxon>
        <taxon>Diversisporales</taxon>
        <taxon>Gigasporaceae</taxon>
        <taxon>Cetraspora</taxon>
    </lineage>
</organism>